<evidence type="ECO:0000313" key="2">
    <source>
        <dbReference type="Proteomes" id="UP000824166"/>
    </source>
</evidence>
<dbReference type="Proteomes" id="UP000824166">
    <property type="component" value="Unassembled WGS sequence"/>
</dbReference>
<protein>
    <submittedName>
        <fullName evidence="1">IS110 family transposase</fullName>
    </submittedName>
</protein>
<name>A0ABS6IBL9_9MICC</name>
<evidence type="ECO:0000313" key="1">
    <source>
        <dbReference type="EMBL" id="MBU8867784.1"/>
    </source>
</evidence>
<comment type="caution">
    <text evidence="1">The sequence shown here is derived from an EMBL/GenBank/DDBJ whole genome shotgun (WGS) entry which is preliminary data.</text>
</comment>
<dbReference type="EMBL" id="JAHOPC010000010">
    <property type="protein sequence ID" value="MBU8867784.1"/>
    <property type="molecule type" value="Genomic_DNA"/>
</dbReference>
<keyword evidence="2" id="KW-1185">Reference proteome</keyword>
<gene>
    <name evidence="1" type="ORF">KSW38_15960</name>
</gene>
<dbReference type="RefSeq" id="WP_216925905.1">
    <property type="nucleotide sequence ID" value="NZ_JAHOPC010000010.1"/>
</dbReference>
<proteinExistence type="predicted"/>
<accession>A0ABS6IBL9</accession>
<sequence length="92" mass="10387">MGFNCGRILDLRNFLERQNVTTVAVQATGDYWKPFYYVLENTLPVLLVKCQKRPQHPGRKADVSDAAWLAQLAPSWAPATLVRTPTAYPRPS</sequence>
<organism evidence="1 2">
    <name type="scientific">Paenarthrobacter aromaticivorans</name>
    <dbReference type="NCBI Taxonomy" id="2849150"/>
    <lineage>
        <taxon>Bacteria</taxon>
        <taxon>Bacillati</taxon>
        <taxon>Actinomycetota</taxon>
        <taxon>Actinomycetes</taxon>
        <taxon>Micrococcales</taxon>
        <taxon>Micrococcaceae</taxon>
        <taxon>Paenarthrobacter</taxon>
    </lineage>
</organism>
<reference evidence="1 2" key="1">
    <citation type="submission" date="2021-06" db="EMBL/GenBank/DDBJ databases">
        <authorList>
            <person name="Jeong J.W."/>
        </authorList>
    </citation>
    <scope>NUCLEOTIDE SEQUENCE [LARGE SCALE GENOMIC DNA]</scope>
    <source>
        <strain evidence="1 2">MMS21-TAE1-1</strain>
    </source>
</reference>